<dbReference type="AlphaFoldDB" id="A0A852IUG2"/>
<dbReference type="InterPro" id="IPR045119">
    <property type="entry name" value="SUN1-5"/>
</dbReference>
<organism evidence="6 7">
    <name type="scientific">Tricholaema leucomelas</name>
    <name type="common">pied barbet</name>
    <dbReference type="NCBI Taxonomy" id="240729"/>
    <lineage>
        <taxon>Eukaryota</taxon>
        <taxon>Metazoa</taxon>
        <taxon>Chordata</taxon>
        <taxon>Craniata</taxon>
        <taxon>Vertebrata</taxon>
        <taxon>Euteleostomi</taxon>
        <taxon>Archelosauria</taxon>
        <taxon>Archosauria</taxon>
        <taxon>Dinosauria</taxon>
        <taxon>Saurischia</taxon>
        <taxon>Theropoda</taxon>
        <taxon>Coelurosauria</taxon>
        <taxon>Aves</taxon>
        <taxon>Neognathae</taxon>
        <taxon>Neoaves</taxon>
        <taxon>Telluraves</taxon>
        <taxon>Coraciimorphae</taxon>
        <taxon>Piciformes</taxon>
        <taxon>Lybiidae</taxon>
        <taxon>Tricholaema lacrymosa</taxon>
    </lineage>
</organism>
<dbReference type="Pfam" id="PF07738">
    <property type="entry name" value="Sad1_UNC"/>
    <property type="match status" value="1"/>
</dbReference>
<dbReference type="OrthoDB" id="342281at2759"/>
<evidence type="ECO:0000256" key="3">
    <source>
        <dbReference type="ARBA" id="ARBA00022989"/>
    </source>
</evidence>
<comment type="subcellular location">
    <subcellularLocation>
        <location evidence="1">Nucleus inner membrane</location>
    </subcellularLocation>
</comment>
<keyword evidence="3" id="KW-1133">Transmembrane helix</keyword>
<feature type="domain" description="SUN" evidence="5">
    <location>
        <begin position="1"/>
        <end position="128"/>
    </location>
</feature>
<evidence type="ECO:0000256" key="1">
    <source>
        <dbReference type="ARBA" id="ARBA00004540"/>
    </source>
</evidence>
<dbReference type="PROSITE" id="PS51469">
    <property type="entry name" value="SUN"/>
    <property type="match status" value="1"/>
</dbReference>
<evidence type="ECO:0000256" key="2">
    <source>
        <dbReference type="ARBA" id="ARBA00022692"/>
    </source>
</evidence>
<evidence type="ECO:0000256" key="4">
    <source>
        <dbReference type="ARBA" id="ARBA00023136"/>
    </source>
</evidence>
<dbReference type="GO" id="GO:0034993">
    <property type="term" value="C:meiotic nuclear membrane microtubule tethering complex"/>
    <property type="evidence" value="ECO:0007669"/>
    <property type="project" value="TreeGrafter"/>
</dbReference>
<comment type="caution">
    <text evidence="6">The sequence shown here is derived from an EMBL/GenBank/DDBJ whole genome shotgun (WGS) entry which is preliminary data.</text>
</comment>
<dbReference type="GO" id="GO:0005637">
    <property type="term" value="C:nuclear inner membrane"/>
    <property type="evidence" value="ECO:0007669"/>
    <property type="project" value="UniProtKB-SubCell"/>
</dbReference>
<accession>A0A852IUG2</accession>
<protein>
    <submittedName>
        <fullName evidence="6">SUN2 protein</fullName>
    </submittedName>
</protein>
<dbReference type="PANTHER" id="PTHR12911:SF24">
    <property type="entry name" value="SUN DOMAIN-CONTAINING PROTEIN 3"/>
    <property type="match status" value="1"/>
</dbReference>
<dbReference type="GO" id="GO:0043495">
    <property type="term" value="F:protein-membrane adaptor activity"/>
    <property type="evidence" value="ECO:0007669"/>
    <property type="project" value="TreeGrafter"/>
</dbReference>
<gene>
    <name evidence="6" type="primary">Sun2_0</name>
    <name evidence="6" type="ORF">TRILEU_R12961</name>
</gene>
<dbReference type="Gene3D" id="2.60.120.260">
    <property type="entry name" value="Galactose-binding domain-like"/>
    <property type="match status" value="1"/>
</dbReference>
<keyword evidence="4" id="KW-0472">Membrane</keyword>
<feature type="non-terminal residue" evidence="6">
    <location>
        <position position="128"/>
    </location>
</feature>
<dbReference type="PANTHER" id="PTHR12911">
    <property type="entry name" value="SAD1/UNC-84-LIKE PROTEIN-RELATED"/>
    <property type="match status" value="1"/>
</dbReference>
<feature type="non-terminal residue" evidence="6">
    <location>
        <position position="1"/>
    </location>
</feature>
<keyword evidence="2" id="KW-0812">Transmembrane</keyword>
<keyword evidence="7" id="KW-1185">Reference proteome</keyword>
<dbReference type="Proteomes" id="UP000627253">
    <property type="component" value="Unassembled WGS sequence"/>
</dbReference>
<name>A0A852IUG2_9PICI</name>
<dbReference type="EMBL" id="WAAF01002910">
    <property type="protein sequence ID" value="NXX39719.1"/>
    <property type="molecule type" value="Genomic_DNA"/>
</dbReference>
<sequence>ASPGYCWHFQGSRSVVLIRLSTPVQPVAITIQHNSKIASSLGTLSSAPQDFTVSVSYCWVLGGLDEEGKEEILLGTFIYTVQKDSTQTFLLQNGILRAFEILKLVIWSNWGRPGYTCIHQMQVHGRIA</sequence>
<evidence type="ECO:0000313" key="7">
    <source>
        <dbReference type="Proteomes" id="UP000627253"/>
    </source>
</evidence>
<reference evidence="6" key="1">
    <citation type="submission" date="2020-02" db="EMBL/GenBank/DDBJ databases">
        <title>Bird 10,000 Genomes (B10K) Project - Family phase.</title>
        <authorList>
            <person name="Zhang G."/>
        </authorList>
    </citation>
    <scope>NUCLEOTIDE SEQUENCE</scope>
    <source>
        <strain evidence="6">B10K-DU-002-37</strain>
        <tissue evidence="6">Muscle</tissue>
    </source>
</reference>
<evidence type="ECO:0000259" key="5">
    <source>
        <dbReference type="PROSITE" id="PS51469"/>
    </source>
</evidence>
<evidence type="ECO:0000313" key="6">
    <source>
        <dbReference type="EMBL" id="NXX39719.1"/>
    </source>
</evidence>
<proteinExistence type="predicted"/>
<dbReference type="InterPro" id="IPR012919">
    <property type="entry name" value="SUN_dom"/>
</dbReference>